<dbReference type="InterPro" id="IPR016181">
    <property type="entry name" value="Acyl_CoA_acyltransferase"/>
</dbReference>
<dbReference type="EMBL" id="BAAATR010000014">
    <property type="protein sequence ID" value="GAA2249126.1"/>
    <property type="molecule type" value="Genomic_DNA"/>
</dbReference>
<dbReference type="InterPro" id="IPR051531">
    <property type="entry name" value="N-acetyltransferase"/>
</dbReference>
<evidence type="ECO:0000313" key="3">
    <source>
        <dbReference type="Proteomes" id="UP001500305"/>
    </source>
</evidence>
<feature type="domain" description="N-acetyltransferase" evidence="1">
    <location>
        <begin position="46"/>
        <end position="188"/>
    </location>
</feature>
<reference evidence="3" key="1">
    <citation type="journal article" date="2019" name="Int. J. Syst. Evol. Microbiol.">
        <title>The Global Catalogue of Microorganisms (GCM) 10K type strain sequencing project: providing services to taxonomists for standard genome sequencing and annotation.</title>
        <authorList>
            <consortium name="The Broad Institute Genomics Platform"/>
            <consortium name="The Broad Institute Genome Sequencing Center for Infectious Disease"/>
            <person name="Wu L."/>
            <person name="Ma J."/>
        </authorList>
    </citation>
    <scope>NUCLEOTIDE SEQUENCE [LARGE SCALE GENOMIC DNA]</scope>
    <source>
        <strain evidence="3">JCM 7356</strain>
    </source>
</reference>
<name>A0ABP5R166_9ACTN</name>
<gene>
    <name evidence="2" type="ORF">GCM10010430_34650</name>
</gene>
<dbReference type="Proteomes" id="UP001500305">
    <property type="component" value="Unassembled WGS sequence"/>
</dbReference>
<evidence type="ECO:0000313" key="2">
    <source>
        <dbReference type="EMBL" id="GAA2249126.1"/>
    </source>
</evidence>
<dbReference type="InterPro" id="IPR000182">
    <property type="entry name" value="GNAT_dom"/>
</dbReference>
<organism evidence="2 3">
    <name type="scientific">Kitasatospora cystarginea</name>
    <dbReference type="NCBI Taxonomy" id="58350"/>
    <lineage>
        <taxon>Bacteria</taxon>
        <taxon>Bacillati</taxon>
        <taxon>Actinomycetota</taxon>
        <taxon>Actinomycetes</taxon>
        <taxon>Kitasatosporales</taxon>
        <taxon>Streptomycetaceae</taxon>
        <taxon>Kitasatospora</taxon>
    </lineage>
</organism>
<dbReference type="Gene3D" id="3.40.630.30">
    <property type="match status" value="1"/>
</dbReference>
<sequence>MEPEPGPAGSGRAVLLTGPRLALREFHHTPRDVDALHAVFGDPEAARYLPFEPRDRETCADQIELYVEQAEAEPRTVYRLAVTVLAADEPEYATPIGTAVLDLGDHRSATLGYALRRDAWGNGYATEITALLCEFGFRTLGLHRLAARVDPENTASVRVLTKAGFQREGRIRHDLWLRGTWYDSLLFSLLEDEWVAPAAGRG</sequence>
<comment type="caution">
    <text evidence="2">The sequence shown here is derived from an EMBL/GenBank/DDBJ whole genome shotgun (WGS) entry which is preliminary data.</text>
</comment>
<dbReference type="PANTHER" id="PTHR43792:SF9">
    <property type="entry name" value="RIBOSOMAL-PROTEIN-ALANINE ACETYLTRANSFERASE"/>
    <property type="match status" value="1"/>
</dbReference>
<proteinExistence type="predicted"/>
<dbReference type="Pfam" id="PF13302">
    <property type="entry name" value="Acetyltransf_3"/>
    <property type="match status" value="1"/>
</dbReference>
<dbReference type="SUPFAM" id="SSF55729">
    <property type="entry name" value="Acyl-CoA N-acyltransferases (Nat)"/>
    <property type="match status" value="1"/>
</dbReference>
<accession>A0ABP5R166</accession>
<dbReference type="PROSITE" id="PS51186">
    <property type="entry name" value="GNAT"/>
    <property type="match status" value="1"/>
</dbReference>
<keyword evidence="3" id="KW-1185">Reference proteome</keyword>
<dbReference type="RefSeq" id="WP_344637302.1">
    <property type="nucleotide sequence ID" value="NZ_BAAATR010000014.1"/>
</dbReference>
<protein>
    <submittedName>
        <fullName evidence="2">GNAT family protein</fullName>
    </submittedName>
</protein>
<dbReference type="PANTHER" id="PTHR43792">
    <property type="entry name" value="GNAT FAMILY, PUTATIVE (AFU_ORTHOLOGUE AFUA_3G00765)-RELATED-RELATED"/>
    <property type="match status" value="1"/>
</dbReference>
<evidence type="ECO:0000259" key="1">
    <source>
        <dbReference type="PROSITE" id="PS51186"/>
    </source>
</evidence>